<keyword evidence="2" id="KW-0812">Transmembrane</keyword>
<evidence type="ECO:0000313" key="4">
    <source>
        <dbReference type="EMBL" id="ESP00139.1"/>
    </source>
</evidence>
<dbReference type="Proteomes" id="UP000030746">
    <property type="component" value="Unassembled WGS sequence"/>
</dbReference>
<dbReference type="OMA" id="PNGEKWA"/>
<gene>
    <name evidence="4" type="ORF">LOTGIDRAFT_141370</name>
</gene>
<dbReference type="SUPFAM" id="SSF51445">
    <property type="entry name" value="(Trans)glycosidases"/>
    <property type="match status" value="1"/>
</dbReference>
<dbReference type="InterPro" id="IPR017853">
    <property type="entry name" value="GH"/>
</dbReference>
<dbReference type="HOGENOM" id="CLU_006462_2_3_1"/>
<accession>V4A839</accession>
<keyword evidence="2" id="KW-0472">Membrane</keyword>
<dbReference type="SMART" id="SM00642">
    <property type="entry name" value="Aamy"/>
    <property type="match status" value="1"/>
</dbReference>
<keyword evidence="2" id="KW-1133">Transmembrane helix</keyword>
<dbReference type="GeneID" id="20234427"/>
<dbReference type="Pfam" id="PF00128">
    <property type="entry name" value="Alpha-amylase"/>
    <property type="match status" value="1"/>
</dbReference>
<dbReference type="Gene3D" id="2.60.40.1180">
    <property type="entry name" value="Golgi alpha-mannosidase II"/>
    <property type="match status" value="1"/>
</dbReference>
<dbReference type="AlphaFoldDB" id="V4A839"/>
<evidence type="ECO:0000313" key="5">
    <source>
        <dbReference type="Proteomes" id="UP000030746"/>
    </source>
</evidence>
<sequence length="613" mass="70712">MSDASSDDDPIKKRGFCTKKRCLVLLAACVTISLATALAVVLVSDHLRGHFPPEQKWWQKTIVYQIYPRSFQDSDDDGIGDLKGIISRLDYFKELGVSAIWISPIYESPMKDFGYDISNFTNIDKMFGTLDDFDDLIEECHDKGLRVIMDFVPNHTSDQHPWFKKSVERIDPYTDYYIWTNSTREDENGKPIPPNNWLSIFGGSAWAWNVERQQFYYHAFIKEQVDLNYNNPAVREEMKNVVRFWAQKGIDGFRVDAISTLFETTNLTLSEPRSNANDTKPNEWEYLDHPYTYNYPGVDDVIQEWRKVLDEFDDNHKSFFRSKFMVVEIYMPPKVRNKFYKNGADMPFNMDLVDGTKPECDALCMKKLIAEEYDTLPEGEWPNFVMGNHDRNRITSKRGNTTEGKKYTNALNMLLLTLRGTPTTYYGDELGMEDLDTISYNDTQDPFGLNVGPERYQKFSRDPERTPMQWSDEPGAGFTNFSEPWLPINDNYNTINVEVMNSTEITQIKVYQKLAELRQEPSFLYGRLEFSYVDTDMISYVRKASGYPSYLVVINVGTKESSTDFSKDPYNLKEGTVVVSTGNIDNTDYGLNKAIKLKKVALKPAEGLVIKLS</sequence>
<dbReference type="Gene3D" id="3.20.20.80">
    <property type="entry name" value="Glycosidases"/>
    <property type="match status" value="1"/>
</dbReference>
<feature type="domain" description="Glycosyl hydrolase family 13 catalytic" evidence="3">
    <location>
        <begin position="65"/>
        <end position="465"/>
    </location>
</feature>
<reference evidence="4 5" key="1">
    <citation type="journal article" date="2013" name="Nature">
        <title>Insights into bilaterian evolution from three spiralian genomes.</title>
        <authorList>
            <person name="Simakov O."/>
            <person name="Marletaz F."/>
            <person name="Cho S.J."/>
            <person name="Edsinger-Gonzales E."/>
            <person name="Havlak P."/>
            <person name="Hellsten U."/>
            <person name="Kuo D.H."/>
            <person name="Larsson T."/>
            <person name="Lv J."/>
            <person name="Arendt D."/>
            <person name="Savage R."/>
            <person name="Osoegawa K."/>
            <person name="de Jong P."/>
            <person name="Grimwood J."/>
            <person name="Chapman J.A."/>
            <person name="Shapiro H."/>
            <person name="Aerts A."/>
            <person name="Otillar R.P."/>
            <person name="Terry A.Y."/>
            <person name="Boore J.L."/>
            <person name="Grigoriev I.V."/>
            <person name="Lindberg D.R."/>
            <person name="Seaver E.C."/>
            <person name="Weisblat D.A."/>
            <person name="Putnam N.H."/>
            <person name="Rokhsar D.S."/>
        </authorList>
    </citation>
    <scope>NUCLEOTIDE SEQUENCE [LARGE SCALE GENOMIC DNA]</scope>
</reference>
<dbReference type="PANTHER" id="PTHR10357:SF179">
    <property type="entry name" value="NEUTRAL AND BASIC AMINO ACID TRANSPORT PROTEIN RBAT"/>
    <property type="match status" value="1"/>
</dbReference>
<evidence type="ECO:0000256" key="1">
    <source>
        <dbReference type="ARBA" id="ARBA00023180"/>
    </source>
</evidence>
<keyword evidence="1" id="KW-0325">Glycoprotein</keyword>
<evidence type="ECO:0000256" key="2">
    <source>
        <dbReference type="SAM" id="Phobius"/>
    </source>
</evidence>
<dbReference type="GO" id="GO:0005975">
    <property type="term" value="P:carbohydrate metabolic process"/>
    <property type="evidence" value="ECO:0007669"/>
    <property type="project" value="InterPro"/>
</dbReference>
<organism evidence="4 5">
    <name type="scientific">Lottia gigantea</name>
    <name type="common">Giant owl limpet</name>
    <dbReference type="NCBI Taxonomy" id="225164"/>
    <lineage>
        <taxon>Eukaryota</taxon>
        <taxon>Metazoa</taxon>
        <taxon>Spiralia</taxon>
        <taxon>Lophotrochozoa</taxon>
        <taxon>Mollusca</taxon>
        <taxon>Gastropoda</taxon>
        <taxon>Patellogastropoda</taxon>
        <taxon>Lottioidea</taxon>
        <taxon>Lottiidae</taxon>
        <taxon>Lottia</taxon>
    </lineage>
</organism>
<dbReference type="RefSeq" id="XP_009049175.1">
    <property type="nucleotide sequence ID" value="XM_009050927.1"/>
</dbReference>
<dbReference type="OrthoDB" id="1740265at2759"/>
<dbReference type="EMBL" id="KB200846">
    <property type="protein sequence ID" value="ESP00139.1"/>
    <property type="molecule type" value="Genomic_DNA"/>
</dbReference>
<dbReference type="STRING" id="225164.V4A839"/>
<dbReference type="FunFam" id="3.90.400.10:FF:000001">
    <property type="entry name" value="Maltase A3, isoform A"/>
    <property type="match status" value="1"/>
</dbReference>
<dbReference type="KEGG" id="lgi:LOTGIDRAFT_141370"/>
<protein>
    <recommendedName>
        <fullName evidence="3">Glycosyl hydrolase family 13 catalytic domain-containing protein</fullName>
    </recommendedName>
</protein>
<evidence type="ECO:0000259" key="3">
    <source>
        <dbReference type="SMART" id="SM00642"/>
    </source>
</evidence>
<dbReference type="CTD" id="20234427"/>
<dbReference type="InterPro" id="IPR045857">
    <property type="entry name" value="O16G_dom_2"/>
</dbReference>
<dbReference type="InterPro" id="IPR006047">
    <property type="entry name" value="GH13_cat_dom"/>
</dbReference>
<proteinExistence type="predicted"/>
<keyword evidence="5" id="KW-1185">Reference proteome</keyword>
<name>V4A839_LOTGI</name>
<dbReference type="InterPro" id="IPR013780">
    <property type="entry name" value="Glyco_hydro_b"/>
</dbReference>
<feature type="transmembrane region" description="Helical" evidence="2">
    <location>
        <begin position="22"/>
        <end position="43"/>
    </location>
</feature>
<dbReference type="PANTHER" id="PTHR10357">
    <property type="entry name" value="ALPHA-AMYLASE FAMILY MEMBER"/>
    <property type="match status" value="1"/>
</dbReference>
<dbReference type="Gene3D" id="3.90.400.10">
    <property type="entry name" value="Oligo-1,6-glucosidase, Domain 2"/>
    <property type="match status" value="1"/>
</dbReference>